<keyword evidence="11" id="KW-1185">Reference proteome</keyword>
<comment type="cofactor">
    <cofactor evidence="7">
        <name>heme</name>
        <dbReference type="ChEBI" id="CHEBI:30413"/>
    </cofactor>
</comment>
<keyword evidence="6 8" id="KW-0503">Monooxygenase</keyword>
<keyword evidence="3 7" id="KW-0479">Metal-binding</keyword>
<dbReference type="PANTHER" id="PTHR24291:SF50">
    <property type="entry name" value="BIFUNCTIONAL ALBAFLAVENONE MONOOXYGENASE_TERPENE SYNTHASE"/>
    <property type="match status" value="1"/>
</dbReference>
<dbReference type="InterPro" id="IPR002401">
    <property type="entry name" value="Cyt_P450_E_grp-I"/>
</dbReference>
<keyword evidence="4 8" id="KW-0560">Oxidoreductase</keyword>
<dbReference type="Proteomes" id="UP000466894">
    <property type="component" value="Chromosome"/>
</dbReference>
<evidence type="ECO:0000256" key="5">
    <source>
        <dbReference type="ARBA" id="ARBA00023004"/>
    </source>
</evidence>
<dbReference type="KEGG" id="mnv:MNVI_36990"/>
<organism evidence="9 12">
    <name type="scientific">Mycobacterium noviomagense</name>
    <dbReference type="NCBI Taxonomy" id="459858"/>
    <lineage>
        <taxon>Bacteria</taxon>
        <taxon>Bacillati</taxon>
        <taxon>Actinomycetota</taxon>
        <taxon>Actinomycetes</taxon>
        <taxon>Mycobacteriales</taxon>
        <taxon>Mycobacteriaceae</taxon>
        <taxon>Mycobacterium</taxon>
    </lineage>
</organism>
<evidence type="ECO:0000256" key="4">
    <source>
        <dbReference type="ARBA" id="ARBA00023002"/>
    </source>
</evidence>
<reference evidence="9 12" key="2">
    <citation type="journal article" date="2019" name="Emerg. Microbes Infect.">
        <title>Comprehensive subspecies identification of 175 nontuberculous mycobacteria species based on 7547 genomic profiles.</title>
        <authorList>
            <person name="Matsumoto Y."/>
            <person name="Kinjo T."/>
            <person name="Motooka D."/>
            <person name="Nabeya D."/>
            <person name="Jung N."/>
            <person name="Uechi K."/>
            <person name="Horii T."/>
            <person name="Iida T."/>
            <person name="Fujita J."/>
            <person name="Nakamura S."/>
        </authorList>
    </citation>
    <scope>NUCLEOTIDE SEQUENCE [LARGE SCALE GENOMIC DNA]</scope>
    <source>
        <strain evidence="9 12">JCM 16367</strain>
    </source>
</reference>
<dbReference type="Gene3D" id="1.10.630.10">
    <property type="entry name" value="Cytochrome P450"/>
    <property type="match status" value="1"/>
</dbReference>
<dbReference type="PROSITE" id="PS00086">
    <property type="entry name" value="CYTOCHROME_P450"/>
    <property type="match status" value="1"/>
</dbReference>
<evidence type="ECO:0000256" key="6">
    <source>
        <dbReference type="ARBA" id="ARBA00023033"/>
    </source>
</evidence>
<dbReference type="EMBL" id="MVIC01000004">
    <property type="protein sequence ID" value="ORB17387.1"/>
    <property type="molecule type" value="Genomic_DNA"/>
</dbReference>
<feature type="binding site" description="axial binding residue" evidence="7">
    <location>
        <position position="405"/>
    </location>
    <ligand>
        <name>heme</name>
        <dbReference type="ChEBI" id="CHEBI:30413"/>
    </ligand>
    <ligandPart>
        <name>Fe</name>
        <dbReference type="ChEBI" id="CHEBI:18248"/>
    </ligandPart>
</feature>
<dbReference type="AlphaFoldDB" id="A0A7I7PIH6"/>
<evidence type="ECO:0000256" key="7">
    <source>
        <dbReference type="PIRSR" id="PIRSR602401-1"/>
    </source>
</evidence>
<gene>
    <name evidence="9" type="primary">cyp132</name>
    <name evidence="10" type="ORF">BST37_04175</name>
    <name evidence="9" type="ORF">MNVI_36990</name>
</gene>
<protein>
    <submittedName>
        <fullName evidence="9 10">Cytochrome</fullName>
    </submittedName>
</protein>
<dbReference type="GO" id="GO:0005506">
    <property type="term" value="F:iron ion binding"/>
    <property type="evidence" value="ECO:0007669"/>
    <property type="project" value="InterPro"/>
</dbReference>
<evidence type="ECO:0000256" key="8">
    <source>
        <dbReference type="RuleBase" id="RU000461"/>
    </source>
</evidence>
<proteinExistence type="inferred from homology"/>
<name>A0A7I7PIH6_9MYCO</name>
<dbReference type="PRINTS" id="PR00463">
    <property type="entry name" value="EP450I"/>
</dbReference>
<dbReference type="Proteomes" id="UP000192374">
    <property type="component" value="Unassembled WGS sequence"/>
</dbReference>
<evidence type="ECO:0000256" key="1">
    <source>
        <dbReference type="ARBA" id="ARBA00010617"/>
    </source>
</evidence>
<accession>A0A7I7PIH6</accession>
<dbReference type="PANTHER" id="PTHR24291">
    <property type="entry name" value="CYTOCHROME P450 FAMILY 4"/>
    <property type="match status" value="1"/>
</dbReference>
<evidence type="ECO:0000313" key="9">
    <source>
        <dbReference type="EMBL" id="BBY08381.1"/>
    </source>
</evidence>
<reference evidence="9" key="3">
    <citation type="submission" date="2020-02" db="EMBL/GenBank/DDBJ databases">
        <authorList>
            <person name="Matsumoto Y."/>
            <person name="Motooka D."/>
            <person name="Nakamura S."/>
        </authorList>
    </citation>
    <scope>NUCLEOTIDE SEQUENCE</scope>
    <source>
        <strain evidence="9">JCM 16367</strain>
    </source>
</reference>
<dbReference type="GO" id="GO:0016705">
    <property type="term" value="F:oxidoreductase activity, acting on paired donors, with incorporation or reduction of molecular oxygen"/>
    <property type="evidence" value="ECO:0007669"/>
    <property type="project" value="InterPro"/>
</dbReference>
<evidence type="ECO:0000256" key="2">
    <source>
        <dbReference type="ARBA" id="ARBA00022617"/>
    </source>
</evidence>
<dbReference type="InterPro" id="IPR036396">
    <property type="entry name" value="Cyt_P450_sf"/>
</dbReference>
<dbReference type="GO" id="GO:0004497">
    <property type="term" value="F:monooxygenase activity"/>
    <property type="evidence" value="ECO:0007669"/>
    <property type="project" value="UniProtKB-KW"/>
</dbReference>
<dbReference type="CDD" id="cd20620">
    <property type="entry name" value="CYP132-like"/>
    <property type="match status" value="1"/>
</dbReference>
<dbReference type="SUPFAM" id="SSF48264">
    <property type="entry name" value="Cytochrome P450"/>
    <property type="match status" value="1"/>
</dbReference>
<dbReference type="EMBL" id="AP022583">
    <property type="protein sequence ID" value="BBY08381.1"/>
    <property type="molecule type" value="Genomic_DNA"/>
</dbReference>
<keyword evidence="2 7" id="KW-0349">Heme</keyword>
<keyword evidence="5 7" id="KW-0408">Iron</keyword>
<comment type="similarity">
    <text evidence="1 8">Belongs to the cytochrome P450 family.</text>
</comment>
<dbReference type="PRINTS" id="PR00385">
    <property type="entry name" value="P450"/>
</dbReference>
<dbReference type="InterPro" id="IPR001128">
    <property type="entry name" value="Cyt_P450"/>
</dbReference>
<evidence type="ECO:0000313" key="11">
    <source>
        <dbReference type="Proteomes" id="UP000192374"/>
    </source>
</evidence>
<dbReference type="InterPro" id="IPR017972">
    <property type="entry name" value="Cyt_P450_CS"/>
</dbReference>
<reference evidence="10 11" key="1">
    <citation type="submission" date="2017-02" db="EMBL/GenBank/DDBJ databases">
        <title>The new phylogeny of genus Mycobacterium.</title>
        <authorList>
            <person name="Tortoli E."/>
            <person name="Trovato A."/>
            <person name="Cirillo D.M."/>
        </authorList>
    </citation>
    <scope>NUCLEOTIDE SEQUENCE [LARGE SCALE GENOMIC DNA]</scope>
    <source>
        <strain evidence="10 11">DSM 45145</strain>
    </source>
</reference>
<evidence type="ECO:0000313" key="12">
    <source>
        <dbReference type="Proteomes" id="UP000466894"/>
    </source>
</evidence>
<dbReference type="GO" id="GO:0020037">
    <property type="term" value="F:heme binding"/>
    <property type="evidence" value="ECO:0007669"/>
    <property type="project" value="InterPro"/>
</dbReference>
<sequence>MATLTPSAPAKRLSTWTMTREAITVGFDVGEKFIGRLRGSDITRFRCGGRRFVALSHPDYVDHVLHRARLKYVKSPEYEPVRAGAGINLLTDEGDSWAAHRGVLNPTFSRRHLGELVDLMIDPIEDVTGSLPADAEFDMHETMVEATLRVVANALFSQDFGPLVHSMHDLATRGLRHAEKMERLGLWGLLPSPVYDGLIWCTYSRVPLPPPLHDMQRILLELDGAVNAVIDQRLAHPTAENDLLNVLLQAEGGTWPRKRVRDEALTFMLAGHETTANSMSWFWYLMALHGQARARMLDEVDAVLGGRRPTTDDIARLPWTTACIQEAQRYYSAVWILARKAVEDDVIDGHHIRAGTTVIIPIHHIHHDPRWWERPDDFDPTRFLGGGGERPRSAYLPFGGGRRICIGQSFALMEMVLMAAIMSQRFTFDLMPGHPVELEATLTLRPKHGVHMIGRRRL</sequence>
<evidence type="ECO:0000313" key="10">
    <source>
        <dbReference type="EMBL" id="ORB17387.1"/>
    </source>
</evidence>
<evidence type="ECO:0000256" key="3">
    <source>
        <dbReference type="ARBA" id="ARBA00022723"/>
    </source>
</evidence>
<dbReference type="InterPro" id="IPR050196">
    <property type="entry name" value="Cytochrome_P450_Monoox"/>
</dbReference>
<dbReference type="Pfam" id="PF00067">
    <property type="entry name" value="p450"/>
    <property type="match status" value="1"/>
</dbReference>